<evidence type="ECO:0000313" key="3">
    <source>
        <dbReference type="Proteomes" id="UP000663860"/>
    </source>
</evidence>
<dbReference type="Proteomes" id="UP000663868">
    <property type="component" value="Unassembled WGS sequence"/>
</dbReference>
<reference evidence="1" key="1">
    <citation type="submission" date="2021-02" db="EMBL/GenBank/DDBJ databases">
        <authorList>
            <person name="Nowell W R."/>
        </authorList>
    </citation>
    <scope>NUCLEOTIDE SEQUENCE</scope>
</reference>
<evidence type="ECO:0000313" key="1">
    <source>
        <dbReference type="EMBL" id="CAF0823807.1"/>
    </source>
</evidence>
<protein>
    <recommendedName>
        <fullName evidence="4">EGF-like domain-containing protein</fullName>
    </recommendedName>
</protein>
<dbReference type="Proteomes" id="UP000663860">
    <property type="component" value="Unassembled WGS sequence"/>
</dbReference>
<sequence>MFNIPSIPVLFGDIYLAYEKNDSIKFADEEFPDPYICYNNLLYDDYFTDSEMLSFNGRKCYRFYISELSAKNYDDGTDECHCDASLVLCENECIRLNNDESTFICFCLCSYYGSRCEYQNQRVSLAIKFQAYSESRQTLFEIIIQLIDDSNERIVHSHVQFTYLFARDCETIFYYYLLYSTRPKNQTKTYSIHVDIYEKQPLNYRGSLWFSINNTFLPVHRFDLTIAIPPVDFNGEHCSKHECIHGKCIKYHDTQQDKIFCQ</sequence>
<comment type="caution">
    <text evidence="1">The sequence shown here is derived from an EMBL/GenBank/DDBJ whole genome shotgun (WGS) entry which is preliminary data.</text>
</comment>
<dbReference type="AlphaFoldDB" id="A0A813U5K9"/>
<name>A0A813U5K9_9BILA</name>
<gene>
    <name evidence="1" type="ORF">IZO911_LOCUS8148</name>
    <name evidence="2" type="ORF">KXQ929_LOCUS31725</name>
</gene>
<proteinExistence type="predicted"/>
<evidence type="ECO:0008006" key="4">
    <source>
        <dbReference type="Google" id="ProtNLM"/>
    </source>
</evidence>
<organism evidence="1 3">
    <name type="scientific">Adineta steineri</name>
    <dbReference type="NCBI Taxonomy" id="433720"/>
    <lineage>
        <taxon>Eukaryota</taxon>
        <taxon>Metazoa</taxon>
        <taxon>Spiralia</taxon>
        <taxon>Gnathifera</taxon>
        <taxon>Rotifera</taxon>
        <taxon>Eurotatoria</taxon>
        <taxon>Bdelloidea</taxon>
        <taxon>Adinetida</taxon>
        <taxon>Adinetidae</taxon>
        <taxon>Adineta</taxon>
    </lineage>
</organism>
<accession>A0A813U5K9</accession>
<dbReference type="EMBL" id="CAJNOE010000054">
    <property type="protein sequence ID" value="CAF0823807.1"/>
    <property type="molecule type" value="Genomic_DNA"/>
</dbReference>
<evidence type="ECO:0000313" key="2">
    <source>
        <dbReference type="EMBL" id="CAF4054101.1"/>
    </source>
</evidence>
<dbReference type="EMBL" id="CAJOBB010003700">
    <property type="protein sequence ID" value="CAF4054101.1"/>
    <property type="molecule type" value="Genomic_DNA"/>
</dbReference>